<reference evidence="1 2" key="1">
    <citation type="submission" date="2015-07" db="EMBL/GenBank/DDBJ databases">
        <title>The genome of Dufourea novaeangliae.</title>
        <authorList>
            <person name="Pan H."/>
            <person name="Kapheim K."/>
        </authorList>
    </citation>
    <scope>NUCLEOTIDE SEQUENCE [LARGE SCALE GENOMIC DNA]</scope>
    <source>
        <strain evidence="1">0120121106</strain>
        <tissue evidence="1">Whole body</tissue>
    </source>
</reference>
<evidence type="ECO:0000313" key="1">
    <source>
        <dbReference type="EMBL" id="KZC11679.1"/>
    </source>
</evidence>
<accession>A0A154PIK8</accession>
<evidence type="ECO:0000313" key="2">
    <source>
        <dbReference type="Proteomes" id="UP000076502"/>
    </source>
</evidence>
<dbReference type="Proteomes" id="UP000076502">
    <property type="component" value="Unassembled WGS sequence"/>
</dbReference>
<sequence length="75" mass="8152">MSSPRSIGGSVREGTRVVLREITASLHNSPPMQTATPLPWFSRASKPCPTTSIVGDLCSIMPVRRVRGSTLEQRC</sequence>
<protein>
    <submittedName>
        <fullName evidence="1">Uncharacterized protein</fullName>
    </submittedName>
</protein>
<dbReference type="EMBL" id="KQ434924">
    <property type="protein sequence ID" value="KZC11679.1"/>
    <property type="molecule type" value="Genomic_DNA"/>
</dbReference>
<keyword evidence="2" id="KW-1185">Reference proteome</keyword>
<dbReference type="AlphaFoldDB" id="A0A154PIK8"/>
<proteinExistence type="predicted"/>
<name>A0A154PIK8_DUFNO</name>
<gene>
    <name evidence="1" type="ORF">WN55_02961</name>
</gene>
<organism evidence="1 2">
    <name type="scientific">Dufourea novaeangliae</name>
    <name type="common">Sweat bee</name>
    <dbReference type="NCBI Taxonomy" id="178035"/>
    <lineage>
        <taxon>Eukaryota</taxon>
        <taxon>Metazoa</taxon>
        <taxon>Ecdysozoa</taxon>
        <taxon>Arthropoda</taxon>
        <taxon>Hexapoda</taxon>
        <taxon>Insecta</taxon>
        <taxon>Pterygota</taxon>
        <taxon>Neoptera</taxon>
        <taxon>Endopterygota</taxon>
        <taxon>Hymenoptera</taxon>
        <taxon>Apocrita</taxon>
        <taxon>Aculeata</taxon>
        <taxon>Apoidea</taxon>
        <taxon>Anthophila</taxon>
        <taxon>Halictidae</taxon>
        <taxon>Rophitinae</taxon>
        <taxon>Dufourea</taxon>
    </lineage>
</organism>